<keyword evidence="2" id="KW-1133">Transmembrane helix</keyword>
<feature type="transmembrane region" description="Helical" evidence="2">
    <location>
        <begin position="6"/>
        <end position="24"/>
    </location>
</feature>
<sequence length="105" mass="12302">MPDLSLISFAICCCLILWTLLYHVEHLYHANDAYGECNEDEYKDDKDEEPRVGSQRNSSQRNEFQTNELKGIKYGGTEIRRDGHQDEREEWVGYPPPEIAILMCY</sequence>
<proteinExistence type="predicted"/>
<protein>
    <submittedName>
        <fullName evidence="3">Uncharacterized protein</fullName>
    </submittedName>
</protein>
<dbReference type="AlphaFoldDB" id="A0A6A6VME5"/>
<evidence type="ECO:0000313" key="4">
    <source>
        <dbReference type="Proteomes" id="UP000799440"/>
    </source>
</evidence>
<feature type="compositionally biased region" description="Polar residues" evidence="1">
    <location>
        <begin position="54"/>
        <end position="67"/>
    </location>
</feature>
<evidence type="ECO:0000256" key="2">
    <source>
        <dbReference type="SAM" id="Phobius"/>
    </source>
</evidence>
<evidence type="ECO:0000256" key="1">
    <source>
        <dbReference type="SAM" id="MobiDB-lite"/>
    </source>
</evidence>
<feature type="region of interest" description="Disordered" evidence="1">
    <location>
        <begin position="38"/>
        <end position="67"/>
    </location>
</feature>
<keyword evidence="2" id="KW-0472">Membrane</keyword>
<organism evidence="3 4">
    <name type="scientific">Sporormia fimetaria CBS 119925</name>
    <dbReference type="NCBI Taxonomy" id="1340428"/>
    <lineage>
        <taxon>Eukaryota</taxon>
        <taxon>Fungi</taxon>
        <taxon>Dikarya</taxon>
        <taxon>Ascomycota</taxon>
        <taxon>Pezizomycotina</taxon>
        <taxon>Dothideomycetes</taxon>
        <taxon>Pleosporomycetidae</taxon>
        <taxon>Pleosporales</taxon>
        <taxon>Sporormiaceae</taxon>
        <taxon>Sporormia</taxon>
    </lineage>
</organism>
<name>A0A6A6VME5_9PLEO</name>
<evidence type="ECO:0000313" key="3">
    <source>
        <dbReference type="EMBL" id="KAF2750904.1"/>
    </source>
</evidence>
<gene>
    <name evidence="3" type="ORF">M011DRAFT_474392</name>
</gene>
<reference evidence="3" key="1">
    <citation type="journal article" date="2020" name="Stud. Mycol.">
        <title>101 Dothideomycetes genomes: a test case for predicting lifestyles and emergence of pathogens.</title>
        <authorList>
            <person name="Haridas S."/>
            <person name="Albert R."/>
            <person name="Binder M."/>
            <person name="Bloem J."/>
            <person name="Labutti K."/>
            <person name="Salamov A."/>
            <person name="Andreopoulos B."/>
            <person name="Baker S."/>
            <person name="Barry K."/>
            <person name="Bills G."/>
            <person name="Bluhm B."/>
            <person name="Cannon C."/>
            <person name="Castanera R."/>
            <person name="Culley D."/>
            <person name="Daum C."/>
            <person name="Ezra D."/>
            <person name="Gonzalez J."/>
            <person name="Henrissat B."/>
            <person name="Kuo A."/>
            <person name="Liang C."/>
            <person name="Lipzen A."/>
            <person name="Lutzoni F."/>
            <person name="Magnuson J."/>
            <person name="Mondo S."/>
            <person name="Nolan M."/>
            <person name="Ohm R."/>
            <person name="Pangilinan J."/>
            <person name="Park H.-J."/>
            <person name="Ramirez L."/>
            <person name="Alfaro M."/>
            <person name="Sun H."/>
            <person name="Tritt A."/>
            <person name="Yoshinaga Y."/>
            <person name="Zwiers L.-H."/>
            <person name="Turgeon B."/>
            <person name="Goodwin S."/>
            <person name="Spatafora J."/>
            <person name="Crous P."/>
            <person name="Grigoriev I."/>
        </authorList>
    </citation>
    <scope>NUCLEOTIDE SEQUENCE</scope>
    <source>
        <strain evidence="3">CBS 119925</strain>
    </source>
</reference>
<dbReference type="EMBL" id="MU006563">
    <property type="protein sequence ID" value="KAF2750904.1"/>
    <property type="molecule type" value="Genomic_DNA"/>
</dbReference>
<dbReference type="Proteomes" id="UP000799440">
    <property type="component" value="Unassembled WGS sequence"/>
</dbReference>
<keyword evidence="4" id="KW-1185">Reference proteome</keyword>
<keyword evidence="2" id="KW-0812">Transmembrane</keyword>
<accession>A0A6A6VME5</accession>